<dbReference type="RefSeq" id="WP_416207119.1">
    <property type="nucleotide sequence ID" value="NZ_JBBKTX010000025.1"/>
</dbReference>
<proteinExistence type="predicted"/>
<sequence>MQLDKAKKRIAKKVKRGFQGYPLIAITYFGSTTDQADEVSVTLTLEEGADALEERFKSTDDARENATIQSALVKIIERTDCKTLQENPGVTLVPAP</sequence>
<comment type="caution">
    <text evidence="1">The sequence shown here is derived from an EMBL/GenBank/DDBJ whole genome shotgun (WGS) entry which is preliminary data.</text>
</comment>
<reference evidence="1 2" key="1">
    <citation type="submission" date="2024-03" db="EMBL/GenBank/DDBJ databases">
        <title>High-quality draft genome sequence of Oceanobacter sp. wDCs-4.</title>
        <authorList>
            <person name="Dong C."/>
        </authorList>
    </citation>
    <scope>NUCLEOTIDE SEQUENCE [LARGE SCALE GENOMIC DNA]</scope>
    <source>
        <strain evidence="2">wDCs-4</strain>
    </source>
</reference>
<accession>A0ABW8NMG4</accession>
<dbReference type="Proteomes" id="UP001620597">
    <property type="component" value="Unassembled WGS sequence"/>
</dbReference>
<name>A0ABW8NMG4_9GAMM</name>
<keyword evidence="2" id="KW-1185">Reference proteome</keyword>
<organism evidence="1 2">
    <name type="scientific">Oceanobacter antarcticus</name>
    <dbReference type="NCBI Taxonomy" id="3133425"/>
    <lineage>
        <taxon>Bacteria</taxon>
        <taxon>Pseudomonadati</taxon>
        <taxon>Pseudomonadota</taxon>
        <taxon>Gammaproteobacteria</taxon>
        <taxon>Oceanospirillales</taxon>
        <taxon>Oceanospirillaceae</taxon>
        <taxon>Oceanobacter</taxon>
    </lineage>
</organism>
<gene>
    <name evidence="1" type="ORF">WG929_17350</name>
</gene>
<protein>
    <submittedName>
        <fullName evidence="1">Uncharacterized protein</fullName>
    </submittedName>
</protein>
<evidence type="ECO:0000313" key="2">
    <source>
        <dbReference type="Proteomes" id="UP001620597"/>
    </source>
</evidence>
<evidence type="ECO:0000313" key="1">
    <source>
        <dbReference type="EMBL" id="MFK4754182.1"/>
    </source>
</evidence>
<dbReference type="EMBL" id="JBBKTX010000025">
    <property type="protein sequence ID" value="MFK4754182.1"/>
    <property type="molecule type" value="Genomic_DNA"/>
</dbReference>